<evidence type="ECO:0000313" key="1">
    <source>
        <dbReference type="EMBL" id="ORB55298.1"/>
    </source>
</evidence>
<name>A0A1X0J1V3_9MYCO</name>
<dbReference type="RefSeq" id="WP_078363048.1">
    <property type="nucleotide sequence ID" value="NZ_MVII01000019.1"/>
</dbReference>
<protein>
    <submittedName>
        <fullName evidence="1">Uncharacterized protein</fullName>
    </submittedName>
</protein>
<dbReference type="EMBL" id="MVII01000019">
    <property type="protein sequence ID" value="ORB55298.1"/>
    <property type="molecule type" value="Genomic_DNA"/>
</dbReference>
<dbReference type="OrthoDB" id="950196at2"/>
<dbReference type="AlphaFoldDB" id="A0A1X0J1V3"/>
<evidence type="ECO:0000313" key="2">
    <source>
        <dbReference type="Proteomes" id="UP000192434"/>
    </source>
</evidence>
<sequence length="204" mass="24292">MSTTTGPNNHRWLRKWLRLEPHQPIGAEGEPTYLLRWYVIPRNRWLNVYLHKFLRDDEDRALHDHPWWFVSIVLRGSYTEMTPTGERRRRAGSVAFRPAKWRHRVILDKTLQEVGELEADGQRPPRVRLWNTGRTPCWTLIITGRRRRLWGFWCRRTVDTWSAETYDDLDRIVASTDGQVEVERFIPWDEFGAAGCGEPVRSDR</sequence>
<proteinExistence type="predicted"/>
<organism evidence="1 2">
    <name type="scientific">Mycobacteroides saopaulense</name>
    <dbReference type="NCBI Taxonomy" id="1578165"/>
    <lineage>
        <taxon>Bacteria</taxon>
        <taxon>Bacillati</taxon>
        <taxon>Actinomycetota</taxon>
        <taxon>Actinomycetes</taxon>
        <taxon>Mycobacteriales</taxon>
        <taxon>Mycobacteriaceae</taxon>
        <taxon>Mycobacteroides</taxon>
    </lineage>
</organism>
<reference evidence="1 2" key="1">
    <citation type="submission" date="2016-12" db="EMBL/GenBank/DDBJ databases">
        <title>The new phylogeny of genus Mycobacterium.</title>
        <authorList>
            <person name="Tortoli E."/>
            <person name="Trovato A."/>
            <person name="Cirillo D.M."/>
        </authorList>
    </citation>
    <scope>NUCLEOTIDE SEQUENCE [LARGE SCALE GENOMIC DNA]</scope>
    <source>
        <strain evidence="1 2">CCUG 66554</strain>
    </source>
</reference>
<accession>A0A1X0J1V3</accession>
<gene>
    <name evidence="1" type="ORF">BST43_15650</name>
</gene>
<dbReference type="Proteomes" id="UP000192434">
    <property type="component" value="Unassembled WGS sequence"/>
</dbReference>
<comment type="caution">
    <text evidence="1">The sequence shown here is derived from an EMBL/GenBank/DDBJ whole genome shotgun (WGS) entry which is preliminary data.</text>
</comment>
<dbReference type="InterPro" id="IPR011051">
    <property type="entry name" value="RmlC_Cupin_sf"/>
</dbReference>
<dbReference type="SUPFAM" id="SSF51182">
    <property type="entry name" value="RmlC-like cupins"/>
    <property type="match status" value="1"/>
</dbReference>